<comment type="caution">
    <text evidence="2">The sequence shown here is derived from an EMBL/GenBank/DDBJ whole genome shotgun (WGS) entry which is preliminary data.</text>
</comment>
<organism evidence="2 3">
    <name type="scientific">Candidatus Allocopromorpha excrementavium</name>
    <dbReference type="NCBI Taxonomy" id="2840741"/>
    <lineage>
        <taxon>Bacteria</taxon>
        <taxon>Bacillati</taxon>
        <taxon>Bacillota</taxon>
        <taxon>Clostridia</taxon>
        <taxon>Eubacteriales</taxon>
        <taxon>Eubacteriaceae</taxon>
        <taxon>Eubacteriaceae incertae sedis</taxon>
        <taxon>Candidatus Allocopromorpha</taxon>
    </lineage>
</organism>
<proteinExistence type="predicted"/>
<reference evidence="2" key="2">
    <citation type="journal article" date="2021" name="PeerJ">
        <title>Extensive microbial diversity within the chicken gut microbiome revealed by metagenomics and culture.</title>
        <authorList>
            <person name="Gilroy R."/>
            <person name="Ravi A."/>
            <person name="Getino M."/>
            <person name="Pursley I."/>
            <person name="Horton D.L."/>
            <person name="Alikhan N.F."/>
            <person name="Baker D."/>
            <person name="Gharbi K."/>
            <person name="Hall N."/>
            <person name="Watson M."/>
            <person name="Adriaenssens E.M."/>
            <person name="Foster-Nyarko E."/>
            <person name="Jarju S."/>
            <person name="Secka A."/>
            <person name="Antonio M."/>
            <person name="Oren A."/>
            <person name="Chaudhuri R.R."/>
            <person name="La Ragione R."/>
            <person name="Hildebrand F."/>
            <person name="Pallen M.J."/>
        </authorList>
    </citation>
    <scope>NUCLEOTIDE SEQUENCE</scope>
    <source>
        <strain evidence="2">CHK176-22527</strain>
    </source>
</reference>
<evidence type="ECO:0000313" key="3">
    <source>
        <dbReference type="Proteomes" id="UP000824159"/>
    </source>
</evidence>
<evidence type="ECO:0000259" key="1">
    <source>
        <dbReference type="Pfam" id="PF02589"/>
    </source>
</evidence>
<dbReference type="AlphaFoldDB" id="A0A9D1KTS3"/>
<dbReference type="InterPro" id="IPR024185">
    <property type="entry name" value="FTHF_cligase-like_sf"/>
</dbReference>
<feature type="domain" description="LUD" evidence="1">
    <location>
        <begin position="17"/>
        <end position="210"/>
    </location>
</feature>
<evidence type="ECO:0000313" key="2">
    <source>
        <dbReference type="EMBL" id="HIT99111.1"/>
    </source>
</evidence>
<sequence>MELNRDMKMAGKVKLDTVIKSLEKRNMNGYYCETGKDAAQKVLELIDEGSEVSWGGSATLDEIGVKDLLKNGSYNIIDAMEVREDREKTMELRRRAMVCDVYLSSVNALTMDGEIVNIDGTGNCVAATIFGPEKVIFVVGVNKLVADISDAEDRIKTEACPPNSIRLGKKTPCAVTGKCADCLSPGNTICSFTAVTRFSPDKDRIHVVLVNEVLGF</sequence>
<dbReference type="PIRSF" id="PIRSF020269">
    <property type="entry name" value="DUF1121"/>
    <property type="match status" value="1"/>
</dbReference>
<name>A0A9D1KTS3_9FIRM</name>
<dbReference type="SUPFAM" id="SSF100950">
    <property type="entry name" value="NagB/RpiA/CoA transferase-like"/>
    <property type="match status" value="1"/>
</dbReference>
<dbReference type="Pfam" id="PF02589">
    <property type="entry name" value="LUD_dom"/>
    <property type="match status" value="1"/>
</dbReference>
<dbReference type="PANTHER" id="PTHR36179">
    <property type="entry name" value="LUD_DOM DOMAIN-CONTAINING PROTEIN"/>
    <property type="match status" value="1"/>
</dbReference>
<gene>
    <name evidence="2" type="ORF">IAD12_02525</name>
</gene>
<dbReference type="InterPro" id="IPR009501">
    <property type="entry name" value="UCP020269"/>
</dbReference>
<dbReference type="InterPro" id="IPR003741">
    <property type="entry name" value="LUD_dom"/>
</dbReference>
<accession>A0A9D1KTS3</accession>
<dbReference type="InterPro" id="IPR037171">
    <property type="entry name" value="NagB/RpiA_transferase-like"/>
</dbReference>
<reference evidence="2" key="1">
    <citation type="submission" date="2020-10" db="EMBL/GenBank/DDBJ databases">
        <authorList>
            <person name="Gilroy R."/>
        </authorList>
    </citation>
    <scope>NUCLEOTIDE SEQUENCE</scope>
    <source>
        <strain evidence="2">CHK176-22527</strain>
    </source>
</reference>
<dbReference type="PANTHER" id="PTHR36179:SF2">
    <property type="entry name" value="LUD DOMAIN-CONTAINING PROTEIN"/>
    <property type="match status" value="1"/>
</dbReference>
<dbReference type="EMBL" id="DVLX01000027">
    <property type="protein sequence ID" value="HIT99111.1"/>
    <property type="molecule type" value="Genomic_DNA"/>
</dbReference>
<protein>
    <submittedName>
        <fullName evidence="2">Lactate utilization protein</fullName>
    </submittedName>
</protein>
<dbReference type="Gene3D" id="3.40.50.10420">
    <property type="entry name" value="NagB/RpiA/CoA transferase-like"/>
    <property type="match status" value="1"/>
</dbReference>
<dbReference type="Proteomes" id="UP000824159">
    <property type="component" value="Unassembled WGS sequence"/>
</dbReference>